<reference evidence="1" key="1">
    <citation type="journal article" date="2006" name="Nature">
        <title>Deciphering the evolution and metabolism of an anammox bacterium from a community genome.</title>
        <authorList>
            <person name="Strous M."/>
            <person name="Pelletier E."/>
            <person name="Mangenot S."/>
            <person name="Rattei T."/>
            <person name="Lehner A."/>
            <person name="Taylor M.W."/>
            <person name="Horn M."/>
            <person name="Daims H."/>
            <person name="Bartol-Mavel D."/>
            <person name="Wincker P."/>
            <person name="Barbe V."/>
            <person name="Fonknechten N."/>
            <person name="Vallenet D."/>
            <person name="Segurens B."/>
            <person name="Schenowitz-Truong C."/>
            <person name="Medigue C."/>
            <person name="Collingro A."/>
            <person name="Snel B."/>
            <person name="Dutilh B.E."/>
            <person name="OpDenCamp H.J.M."/>
            <person name="vanDerDrift C."/>
            <person name="Cirpus I."/>
            <person name="vanDePas-Schoonen K.T."/>
            <person name="Harhangi H.R."/>
            <person name="vanNiftrik L."/>
            <person name="Schmid M."/>
            <person name="Keltjens J."/>
            <person name="vanDeVossenberg J."/>
            <person name="Kartal B."/>
            <person name="Meier H."/>
            <person name="Frishman D."/>
            <person name="Huynen M.A."/>
            <person name="Mewes H."/>
            <person name="Weissenbach J."/>
            <person name="Jetten M.S.M."/>
            <person name="Wagner M."/>
            <person name="LePaslier D."/>
        </authorList>
    </citation>
    <scope>NUCLEOTIDE SEQUENCE</scope>
</reference>
<evidence type="ECO:0000313" key="1">
    <source>
        <dbReference type="EMBL" id="CAJ74945.1"/>
    </source>
</evidence>
<name>Q1Q4K4_KUEST</name>
<reference evidence="1" key="2">
    <citation type="submission" date="2006-01" db="EMBL/GenBank/DDBJ databases">
        <authorList>
            <person name="Genoscope"/>
        </authorList>
    </citation>
    <scope>NUCLEOTIDE SEQUENCE</scope>
</reference>
<protein>
    <submittedName>
        <fullName evidence="1">Uncharacterized protein</fullName>
    </submittedName>
</protein>
<dbReference type="AlphaFoldDB" id="Q1Q4K4"/>
<sequence length="52" mass="6304">MPIEKKSQTLMHWIIYHLNDLFSYKETMLFAVRFKGIYQIAYILSNVYFIAI</sequence>
<proteinExistence type="predicted"/>
<accession>Q1Q4K4</accession>
<dbReference type="EMBL" id="CT573071">
    <property type="protein sequence ID" value="CAJ74945.1"/>
    <property type="molecule type" value="Genomic_DNA"/>
</dbReference>
<organism evidence="1">
    <name type="scientific">Kuenenia stuttgartiensis</name>
    <dbReference type="NCBI Taxonomy" id="174633"/>
    <lineage>
        <taxon>Bacteria</taxon>
        <taxon>Pseudomonadati</taxon>
        <taxon>Planctomycetota</taxon>
        <taxon>Candidatus Brocadiia</taxon>
        <taxon>Candidatus Brocadiales</taxon>
        <taxon>Candidatus Brocadiaceae</taxon>
        <taxon>Candidatus Kuenenia</taxon>
    </lineage>
</organism>
<gene>
    <name evidence="1" type="ORF">kuste4183</name>
</gene>